<dbReference type="GO" id="GO:0000978">
    <property type="term" value="F:RNA polymerase II cis-regulatory region sequence-specific DNA binding"/>
    <property type="evidence" value="ECO:0007669"/>
    <property type="project" value="TreeGrafter"/>
</dbReference>
<name>A0A8E0S3X3_9TREM</name>
<dbReference type="InterPro" id="IPR013087">
    <property type="entry name" value="Znf_C2H2_type"/>
</dbReference>
<keyword evidence="6" id="KW-0804">Transcription</keyword>
<dbReference type="PROSITE" id="PS50157">
    <property type="entry name" value="ZINC_FINGER_C2H2_2"/>
    <property type="match status" value="2"/>
</dbReference>
<evidence type="ECO:0000256" key="8">
    <source>
        <dbReference type="SAM" id="Phobius"/>
    </source>
</evidence>
<keyword evidence="5" id="KW-0805">Transcription regulation</keyword>
<sequence length="154" mass="17870">MKRAHLKAHIYTHTGEKHYVCTYPYPASVVRDTSWDSSQSICGQRFTRSDELTRHRRRHDGSKPFTCSACFRKFGRADHLRVHFRRHERESLAASCSVPSTESSSDKGSDAIIPKDDSKFFIYAVYGWIQETPSILLCYFIFVRLNSVSTQRRC</sequence>
<evidence type="ECO:0000256" key="1">
    <source>
        <dbReference type="ARBA" id="ARBA00022723"/>
    </source>
</evidence>
<dbReference type="GO" id="GO:0000981">
    <property type="term" value="F:DNA-binding transcription factor activity, RNA polymerase II-specific"/>
    <property type="evidence" value="ECO:0007669"/>
    <property type="project" value="TreeGrafter"/>
</dbReference>
<dbReference type="InterPro" id="IPR036236">
    <property type="entry name" value="Znf_C2H2_sf"/>
</dbReference>
<feature type="transmembrane region" description="Helical" evidence="8">
    <location>
        <begin position="120"/>
        <end position="142"/>
    </location>
</feature>
<feature type="domain" description="C2H2-type" evidence="9">
    <location>
        <begin position="65"/>
        <end position="92"/>
    </location>
</feature>
<keyword evidence="11" id="KW-1185">Reference proteome</keyword>
<dbReference type="PROSITE" id="PS00028">
    <property type="entry name" value="ZINC_FINGER_C2H2_1"/>
    <property type="match status" value="1"/>
</dbReference>
<dbReference type="PANTHER" id="PTHR23235:SF120">
    <property type="entry name" value="KRUPPEL-LIKE FACTOR 15"/>
    <property type="match status" value="1"/>
</dbReference>
<keyword evidence="4" id="KW-0862">Zinc</keyword>
<feature type="domain" description="C2H2-type" evidence="9">
    <location>
        <begin position="35"/>
        <end position="64"/>
    </location>
</feature>
<evidence type="ECO:0000259" key="9">
    <source>
        <dbReference type="PROSITE" id="PS50157"/>
    </source>
</evidence>
<evidence type="ECO:0000313" key="10">
    <source>
        <dbReference type="EMBL" id="KAA0200307.1"/>
    </source>
</evidence>
<evidence type="ECO:0000256" key="6">
    <source>
        <dbReference type="ARBA" id="ARBA00023163"/>
    </source>
</evidence>
<proteinExistence type="predicted"/>
<dbReference type="GO" id="GO:0008270">
    <property type="term" value="F:zinc ion binding"/>
    <property type="evidence" value="ECO:0007669"/>
    <property type="project" value="UniProtKB-KW"/>
</dbReference>
<dbReference type="SMART" id="SM00355">
    <property type="entry name" value="ZnF_C2H2"/>
    <property type="match status" value="2"/>
</dbReference>
<organism evidence="10 11">
    <name type="scientific">Fasciolopsis buskii</name>
    <dbReference type="NCBI Taxonomy" id="27845"/>
    <lineage>
        <taxon>Eukaryota</taxon>
        <taxon>Metazoa</taxon>
        <taxon>Spiralia</taxon>
        <taxon>Lophotrochozoa</taxon>
        <taxon>Platyhelminthes</taxon>
        <taxon>Trematoda</taxon>
        <taxon>Digenea</taxon>
        <taxon>Plagiorchiida</taxon>
        <taxon>Echinostomata</taxon>
        <taxon>Echinostomatoidea</taxon>
        <taxon>Fasciolidae</taxon>
        <taxon>Fasciolopsis</taxon>
    </lineage>
</organism>
<dbReference type="Proteomes" id="UP000728185">
    <property type="component" value="Unassembled WGS sequence"/>
</dbReference>
<evidence type="ECO:0000256" key="4">
    <source>
        <dbReference type="ARBA" id="ARBA00022833"/>
    </source>
</evidence>
<dbReference type="Pfam" id="PF00096">
    <property type="entry name" value="zf-C2H2"/>
    <property type="match status" value="2"/>
</dbReference>
<keyword evidence="3 7" id="KW-0863">Zinc-finger</keyword>
<keyword evidence="8" id="KW-1133">Transmembrane helix</keyword>
<dbReference type="PANTHER" id="PTHR23235">
    <property type="entry name" value="KRUEPPEL-LIKE TRANSCRIPTION FACTOR"/>
    <property type="match status" value="1"/>
</dbReference>
<evidence type="ECO:0000256" key="7">
    <source>
        <dbReference type="PROSITE-ProRule" id="PRU00042"/>
    </source>
</evidence>
<keyword evidence="8" id="KW-0472">Membrane</keyword>
<dbReference type="AlphaFoldDB" id="A0A8E0S3X3"/>
<evidence type="ECO:0000313" key="11">
    <source>
        <dbReference type="Proteomes" id="UP000728185"/>
    </source>
</evidence>
<accession>A0A8E0S3X3</accession>
<comment type="caution">
    <text evidence="10">The sequence shown here is derived from an EMBL/GenBank/DDBJ whole genome shotgun (WGS) entry which is preliminary data.</text>
</comment>
<dbReference type="OrthoDB" id="4748970at2759"/>
<keyword evidence="8" id="KW-0812">Transmembrane</keyword>
<dbReference type="SUPFAM" id="SSF57667">
    <property type="entry name" value="beta-beta-alpha zinc fingers"/>
    <property type="match status" value="1"/>
</dbReference>
<evidence type="ECO:0000256" key="2">
    <source>
        <dbReference type="ARBA" id="ARBA00022737"/>
    </source>
</evidence>
<dbReference type="FunFam" id="3.30.160.60:FF:000032">
    <property type="entry name" value="Krueppel-like factor 4"/>
    <property type="match status" value="1"/>
</dbReference>
<dbReference type="EMBL" id="LUCM01000625">
    <property type="protein sequence ID" value="KAA0200307.1"/>
    <property type="molecule type" value="Genomic_DNA"/>
</dbReference>
<gene>
    <name evidence="10" type="ORF">FBUS_06696</name>
</gene>
<reference evidence="10" key="1">
    <citation type="submission" date="2019-05" db="EMBL/GenBank/DDBJ databases">
        <title>Annotation for the trematode Fasciolopsis buski.</title>
        <authorList>
            <person name="Choi Y.-J."/>
        </authorList>
    </citation>
    <scope>NUCLEOTIDE SEQUENCE</scope>
    <source>
        <strain evidence="10">HT</strain>
        <tissue evidence="10">Whole worm</tissue>
    </source>
</reference>
<dbReference type="Gene3D" id="3.30.160.60">
    <property type="entry name" value="Classic Zinc Finger"/>
    <property type="match status" value="2"/>
</dbReference>
<evidence type="ECO:0000256" key="3">
    <source>
        <dbReference type="ARBA" id="ARBA00022771"/>
    </source>
</evidence>
<keyword evidence="1" id="KW-0479">Metal-binding</keyword>
<evidence type="ECO:0000256" key="5">
    <source>
        <dbReference type="ARBA" id="ARBA00023015"/>
    </source>
</evidence>
<protein>
    <submittedName>
        <fullName evidence="10">Krueppel factor 11</fullName>
    </submittedName>
</protein>
<keyword evidence="2" id="KW-0677">Repeat</keyword>